<feature type="transmembrane region" description="Helical" evidence="1">
    <location>
        <begin position="36"/>
        <end position="55"/>
    </location>
</feature>
<protein>
    <submittedName>
        <fullName evidence="2">DUF1145 domain-containing protein</fullName>
    </submittedName>
</protein>
<proteinExistence type="predicted"/>
<accession>A0A418XNS8</accession>
<dbReference type="AlphaFoldDB" id="A0A418XNS8"/>
<comment type="caution">
    <text evidence="2">The sequence shown here is derived from an EMBL/GenBank/DDBJ whole genome shotgun (WGS) entry which is preliminary data.</text>
</comment>
<reference evidence="2 3" key="1">
    <citation type="submission" date="2018-09" db="EMBL/GenBank/DDBJ databases">
        <authorList>
            <person name="Zhu H."/>
        </authorList>
    </citation>
    <scope>NUCLEOTIDE SEQUENCE [LARGE SCALE GENOMIC DNA]</scope>
    <source>
        <strain evidence="2 3">K1S02-6</strain>
    </source>
</reference>
<sequence>MKMFLRLGKLLAGLFWPIVLVNLLSPFAKPFDLLLYVLGGVILLAHLIELSLFNFRLKDRPQPWRDRLQVLLFGGFHLFGLPQPALKKETRHA</sequence>
<organism evidence="2 3">
    <name type="scientific">Pseudomonas cavernicola</name>
    <dbReference type="NCBI Taxonomy" id="2320866"/>
    <lineage>
        <taxon>Bacteria</taxon>
        <taxon>Pseudomonadati</taxon>
        <taxon>Pseudomonadota</taxon>
        <taxon>Gammaproteobacteria</taxon>
        <taxon>Pseudomonadales</taxon>
        <taxon>Pseudomonadaceae</taxon>
        <taxon>Pseudomonas</taxon>
    </lineage>
</organism>
<evidence type="ECO:0000256" key="1">
    <source>
        <dbReference type="SAM" id="Phobius"/>
    </source>
</evidence>
<dbReference type="OrthoDB" id="7032679at2"/>
<keyword evidence="1" id="KW-0812">Transmembrane</keyword>
<dbReference type="RefSeq" id="WP_119954654.1">
    <property type="nucleotide sequence ID" value="NZ_QYUR01000002.1"/>
</dbReference>
<evidence type="ECO:0000313" key="2">
    <source>
        <dbReference type="EMBL" id="RJG14101.1"/>
    </source>
</evidence>
<keyword evidence="1" id="KW-1133">Transmembrane helix</keyword>
<evidence type="ECO:0000313" key="3">
    <source>
        <dbReference type="Proteomes" id="UP000284021"/>
    </source>
</evidence>
<dbReference type="EMBL" id="QYUR01000002">
    <property type="protein sequence ID" value="RJG14101.1"/>
    <property type="molecule type" value="Genomic_DNA"/>
</dbReference>
<dbReference type="Proteomes" id="UP000284021">
    <property type="component" value="Unassembled WGS sequence"/>
</dbReference>
<dbReference type="PANTHER" id="PTHR38775">
    <property type="entry name" value="INNER MEMBRANE PROTEIN-RELATED"/>
    <property type="match status" value="1"/>
</dbReference>
<dbReference type="InterPro" id="IPR009525">
    <property type="entry name" value="DUF1145"/>
</dbReference>
<dbReference type="PANTHER" id="PTHR38775:SF1">
    <property type="entry name" value="INNER MEMBRANE PROTEIN"/>
    <property type="match status" value="1"/>
</dbReference>
<keyword evidence="1" id="KW-0472">Membrane</keyword>
<keyword evidence="3" id="KW-1185">Reference proteome</keyword>
<name>A0A418XNS8_9PSED</name>
<gene>
    <name evidence="2" type="ORF">D3879_13085</name>
</gene>
<dbReference type="Pfam" id="PF06611">
    <property type="entry name" value="DUF1145"/>
    <property type="match status" value="1"/>
</dbReference>